<dbReference type="Proteomes" id="UP000317043">
    <property type="component" value="Unassembled WGS sequence"/>
</dbReference>
<dbReference type="SUPFAM" id="SSF51735">
    <property type="entry name" value="NAD(P)-binding Rossmann-fold domains"/>
    <property type="match status" value="1"/>
</dbReference>
<dbReference type="RefSeq" id="WP_170183424.1">
    <property type="nucleotide sequence ID" value="NZ_JBHTGS010000002.1"/>
</dbReference>
<accession>A0A543B2B2</accession>
<dbReference type="InterPro" id="IPR036291">
    <property type="entry name" value="NAD(P)-bd_dom_sf"/>
</dbReference>
<dbReference type="Gene3D" id="3.30.360.10">
    <property type="entry name" value="Dihydrodipicolinate Reductase, domain 2"/>
    <property type="match status" value="1"/>
</dbReference>
<comment type="caution">
    <text evidence="2">The sequence shown here is derived from an EMBL/GenBank/DDBJ whole genome shotgun (WGS) entry which is preliminary data.</text>
</comment>
<dbReference type="GO" id="GO:0006021">
    <property type="term" value="P:inositol biosynthetic process"/>
    <property type="evidence" value="ECO:0007669"/>
    <property type="project" value="TreeGrafter"/>
</dbReference>
<protein>
    <submittedName>
        <fullName evidence="2">Myo-inositol-1-phosphate synthase</fullName>
    </submittedName>
</protein>
<dbReference type="EMBL" id="VFOW01000001">
    <property type="protein sequence ID" value="TQL78972.1"/>
    <property type="molecule type" value="Genomic_DNA"/>
</dbReference>
<dbReference type="Gene3D" id="3.40.50.720">
    <property type="entry name" value="NAD(P)-binding Rossmann-like Domain"/>
    <property type="match status" value="1"/>
</dbReference>
<evidence type="ECO:0000259" key="1">
    <source>
        <dbReference type="Pfam" id="PF01658"/>
    </source>
</evidence>
<proteinExistence type="predicted"/>
<sequence length="331" mass="35275">MAIKVGIVGVGNCASSLVQGVEYYRDRVDSIGLANPVCAGYPLSTVEFSSAFDIDSTKVGRDLSQAIWLGPNNSRKFAEVPHLGVEVVDGIQADSLTDVAADHIDAIGRADVTAIAHHLKTTETTIVVNFLPVGAQEATERYAEAALAAGCGFINCMPSRLARDPDWARRFDHAGLPLMGDDLTSQFGSTMIHRALVTALADNGVRLRNTFQLNSGGNMDFVAMQDRTRMRTKQESKADGAYRNASAVAGYVGAEYVPFLADTKVAYIRLEADGFGGTPLDIELRMNVEDSPSAAGNVLDAVRYMARAAAEGRGGVLTTESELLMKAPGAR</sequence>
<evidence type="ECO:0000313" key="3">
    <source>
        <dbReference type="Proteomes" id="UP000317043"/>
    </source>
</evidence>
<keyword evidence="3" id="KW-1185">Reference proteome</keyword>
<dbReference type="InterPro" id="IPR013021">
    <property type="entry name" value="Myo-inos-1-P_Synthase_GAPDH"/>
</dbReference>
<dbReference type="GO" id="GO:0004512">
    <property type="term" value="F:inositol-3-phosphate synthase activity"/>
    <property type="evidence" value="ECO:0007669"/>
    <property type="project" value="TreeGrafter"/>
</dbReference>
<name>A0A543B2B2_9ACTN</name>
<dbReference type="SUPFAM" id="SSF55347">
    <property type="entry name" value="Glyceraldehyde-3-phosphate dehydrogenase-like, C-terminal domain"/>
    <property type="match status" value="1"/>
</dbReference>
<dbReference type="InParanoid" id="A0A543B2B2"/>
<dbReference type="Pfam" id="PF01658">
    <property type="entry name" value="Inos-1-P_synth"/>
    <property type="match status" value="1"/>
</dbReference>
<gene>
    <name evidence="2" type="ORF">FB566_4570</name>
</gene>
<dbReference type="PANTHER" id="PTHR43125:SF1">
    <property type="entry name" value="INOSITOL-3-PHOSPHATE SYNTHASE"/>
    <property type="match status" value="1"/>
</dbReference>
<reference evidence="2 3" key="1">
    <citation type="submission" date="2019-06" db="EMBL/GenBank/DDBJ databases">
        <title>Sequencing the genomes of 1000 actinobacteria strains.</title>
        <authorList>
            <person name="Klenk H.-P."/>
        </authorList>
    </citation>
    <scope>NUCLEOTIDE SEQUENCE [LARGE SCALE GENOMIC DNA]</scope>
    <source>
        <strain evidence="2 3">DSM 45928</strain>
    </source>
</reference>
<organism evidence="2 3">
    <name type="scientific">Stackebrandtia endophytica</name>
    <dbReference type="NCBI Taxonomy" id="1496996"/>
    <lineage>
        <taxon>Bacteria</taxon>
        <taxon>Bacillati</taxon>
        <taxon>Actinomycetota</taxon>
        <taxon>Actinomycetes</taxon>
        <taxon>Glycomycetales</taxon>
        <taxon>Glycomycetaceae</taxon>
        <taxon>Stackebrandtia</taxon>
    </lineage>
</organism>
<dbReference type="InterPro" id="IPR052199">
    <property type="entry name" value="MIPS"/>
</dbReference>
<evidence type="ECO:0000313" key="2">
    <source>
        <dbReference type="EMBL" id="TQL78972.1"/>
    </source>
</evidence>
<dbReference type="AlphaFoldDB" id="A0A543B2B2"/>
<dbReference type="PANTHER" id="PTHR43125">
    <property type="entry name" value="INOSITOL-3-PHOSPHATE SYNTHASE"/>
    <property type="match status" value="1"/>
</dbReference>
<feature type="domain" description="Myo-inositol-1-phosphate synthase GAPDH-like" evidence="1">
    <location>
        <begin position="188"/>
        <end position="291"/>
    </location>
</feature>